<protein>
    <submittedName>
        <fullName evidence="1">Uncharacterized protein</fullName>
    </submittedName>
</protein>
<proteinExistence type="predicted"/>
<dbReference type="EMBL" id="UINC01006970">
    <property type="protein sequence ID" value="SVA30702.1"/>
    <property type="molecule type" value="Genomic_DNA"/>
</dbReference>
<sequence length="28" mass="3278">MVGEHSKHELFIPYALKCVKLDYRIGET</sequence>
<reference evidence="1" key="1">
    <citation type="submission" date="2018-05" db="EMBL/GenBank/DDBJ databases">
        <authorList>
            <person name="Lanie J.A."/>
            <person name="Ng W.-L."/>
            <person name="Kazmierczak K.M."/>
            <person name="Andrzejewski T.M."/>
            <person name="Davidsen T.M."/>
            <person name="Wayne K.J."/>
            <person name="Tettelin H."/>
            <person name="Glass J.I."/>
            <person name="Rusch D."/>
            <person name="Podicherti R."/>
            <person name="Tsui H.-C.T."/>
            <person name="Winkler M.E."/>
        </authorList>
    </citation>
    <scope>NUCLEOTIDE SEQUENCE</scope>
</reference>
<name>A0A381UR96_9ZZZZ</name>
<evidence type="ECO:0000313" key="1">
    <source>
        <dbReference type="EMBL" id="SVA30702.1"/>
    </source>
</evidence>
<gene>
    <name evidence="1" type="ORF">METZ01_LOCUS83556</name>
</gene>
<dbReference type="AlphaFoldDB" id="A0A381UR96"/>
<organism evidence="1">
    <name type="scientific">marine metagenome</name>
    <dbReference type="NCBI Taxonomy" id="408172"/>
    <lineage>
        <taxon>unclassified sequences</taxon>
        <taxon>metagenomes</taxon>
        <taxon>ecological metagenomes</taxon>
    </lineage>
</organism>
<accession>A0A381UR96</accession>